<name>A0A9P0H0X1_NEZVI</name>
<organism evidence="3 4">
    <name type="scientific">Nezara viridula</name>
    <name type="common">Southern green stink bug</name>
    <name type="synonym">Cimex viridulus</name>
    <dbReference type="NCBI Taxonomy" id="85310"/>
    <lineage>
        <taxon>Eukaryota</taxon>
        <taxon>Metazoa</taxon>
        <taxon>Ecdysozoa</taxon>
        <taxon>Arthropoda</taxon>
        <taxon>Hexapoda</taxon>
        <taxon>Insecta</taxon>
        <taxon>Pterygota</taxon>
        <taxon>Neoptera</taxon>
        <taxon>Paraneoptera</taxon>
        <taxon>Hemiptera</taxon>
        <taxon>Heteroptera</taxon>
        <taxon>Panheteroptera</taxon>
        <taxon>Pentatomomorpha</taxon>
        <taxon>Pentatomoidea</taxon>
        <taxon>Pentatomidae</taxon>
        <taxon>Pentatominae</taxon>
        <taxon>Nezara</taxon>
    </lineage>
</organism>
<keyword evidence="1" id="KW-1133">Transmembrane helix</keyword>
<feature type="transmembrane region" description="Helical" evidence="1">
    <location>
        <begin position="49"/>
        <end position="74"/>
    </location>
</feature>
<feature type="domain" description="Integrase catalytic" evidence="2">
    <location>
        <begin position="4"/>
        <end position="166"/>
    </location>
</feature>
<dbReference type="EMBL" id="OV725078">
    <property type="protein sequence ID" value="CAH1393253.1"/>
    <property type="molecule type" value="Genomic_DNA"/>
</dbReference>
<protein>
    <recommendedName>
        <fullName evidence="2">Integrase catalytic domain-containing protein</fullName>
    </recommendedName>
</protein>
<evidence type="ECO:0000256" key="1">
    <source>
        <dbReference type="SAM" id="Phobius"/>
    </source>
</evidence>
<dbReference type="PROSITE" id="PS50994">
    <property type="entry name" value="INTEGRASE"/>
    <property type="match status" value="1"/>
</dbReference>
<sequence>MEDYHSAPRCFVCSRLIRAYQEVLQSRPVYLPALSGQRLLKTKRADSSALLLSYISVTYHGLSIFLTFSAPAILQSDNGREFSNQVIFEICVMWKDVIVHEKPSHSQKQGSVERGNQHKQNMLTAWMNDNDINEWSDGLPFVQFAKNTTYHEEIRQSPYEAMFGLKAKRGIASSFLPSEQIVNIETEE</sequence>
<dbReference type="InterPro" id="IPR001584">
    <property type="entry name" value="Integrase_cat-core"/>
</dbReference>
<dbReference type="InterPro" id="IPR036397">
    <property type="entry name" value="RNaseH_sf"/>
</dbReference>
<dbReference type="SUPFAM" id="SSF53098">
    <property type="entry name" value="Ribonuclease H-like"/>
    <property type="match status" value="1"/>
</dbReference>
<dbReference type="OrthoDB" id="2499658at2759"/>
<reference evidence="3" key="1">
    <citation type="submission" date="2022-01" db="EMBL/GenBank/DDBJ databases">
        <authorList>
            <person name="King R."/>
        </authorList>
    </citation>
    <scope>NUCLEOTIDE SEQUENCE</scope>
</reference>
<keyword evidence="4" id="KW-1185">Reference proteome</keyword>
<proteinExistence type="predicted"/>
<gene>
    <name evidence="3" type="ORF">NEZAVI_LOCUS3953</name>
</gene>
<dbReference type="Gene3D" id="3.30.420.10">
    <property type="entry name" value="Ribonuclease H-like superfamily/Ribonuclease H"/>
    <property type="match status" value="1"/>
</dbReference>
<keyword evidence="1" id="KW-0812">Transmembrane</keyword>
<dbReference type="GO" id="GO:0015074">
    <property type="term" value="P:DNA integration"/>
    <property type="evidence" value="ECO:0007669"/>
    <property type="project" value="InterPro"/>
</dbReference>
<evidence type="ECO:0000259" key="2">
    <source>
        <dbReference type="PROSITE" id="PS50994"/>
    </source>
</evidence>
<evidence type="ECO:0000313" key="3">
    <source>
        <dbReference type="EMBL" id="CAH1393253.1"/>
    </source>
</evidence>
<dbReference type="AlphaFoldDB" id="A0A9P0H0X1"/>
<evidence type="ECO:0000313" key="4">
    <source>
        <dbReference type="Proteomes" id="UP001152798"/>
    </source>
</evidence>
<accession>A0A9P0H0X1</accession>
<dbReference type="Proteomes" id="UP001152798">
    <property type="component" value="Chromosome 2"/>
</dbReference>
<dbReference type="InterPro" id="IPR012337">
    <property type="entry name" value="RNaseH-like_sf"/>
</dbReference>
<keyword evidence="1" id="KW-0472">Membrane</keyword>
<dbReference type="GO" id="GO:0003676">
    <property type="term" value="F:nucleic acid binding"/>
    <property type="evidence" value="ECO:0007669"/>
    <property type="project" value="InterPro"/>
</dbReference>